<feature type="region of interest" description="Disordered" evidence="1">
    <location>
        <begin position="57"/>
        <end position="125"/>
    </location>
</feature>
<accession>W4FME8</accession>
<reference evidence="2" key="1">
    <citation type="submission" date="2013-12" db="EMBL/GenBank/DDBJ databases">
        <title>The Genome Sequence of Aphanomyces astaci APO3.</title>
        <authorList>
            <consortium name="The Broad Institute Genomics Platform"/>
            <person name="Russ C."/>
            <person name="Tyler B."/>
            <person name="van West P."/>
            <person name="Dieguez-Uribeondo J."/>
            <person name="Young S.K."/>
            <person name="Zeng Q."/>
            <person name="Gargeya S."/>
            <person name="Fitzgerald M."/>
            <person name="Abouelleil A."/>
            <person name="Alvarado L."/>
            <person name="Chapman S.B."/>
            <person name="Gainer-Dewar J."/>
            <person name="Goldberg J."/>
            <person name="Griggs A."/>
            <person name="Gujja S."/>
            <person name="Hansen M."/>
            <person name="Howarth C."/>
            <person name="Imamovic A."/>
            <person name="Ireland A."/>
            <person name="Larimer J."/>
            <person name="McCowan C."/>
            <person name="Murphy C."/>
            <person name="Pearson M."/>
            <person name="Poon T.W."/>
            <person name="Priest M."/>
            <person name="Roberts A."/>
            <person name="Saif S."/>
            <person name="Shea T."/>
            <person name="Sykes S."/>
            <person name="Wortman J."/>
            <person name="Nusbaum C."/>
            <person name="Birren B."/>
        </authorList>
    </citation>
    <scope>NUCLEOTIDE SEQUENCE [LARGE SCALE GENOMIC DNA]</scope>
    <source>
        <strain evidence="2">APO3</strain>
    </source>
</reference>
<feature type="compositionally biased region" description="Acidic residues" evidence="1">
    <location>
        <begin position="65"/>
        <end position="82"/>
    </location>
</feature>
<feature type="region of interest" description="Disordered" evidence="1">
    <location>
        <begin position="173"/>
        <end position="192"/>
    </location>
</feature>
<dbReference type="EMBL" id="KI913190">
    <property type="protein sequence ID" value="ETV68004.1"/>
    <property type="molecule type" value="Genomic_DNA"/>
</dbReference>
<dbReference type="RefSeq" id="XP_009842568.1">
    <property type="nucleotide sequence ID" value="XM_009844266.1"/>
</dbReference>
<dbReference type="OrthoDB" id="164509at2759"/>
<name>W4FME8_APHAT</name>
<proteinExistence type="predicted"/>
<sequence>MDDHDENVDGGAPPLILPSILEFYSRLLGYVVVLGILYLMATRCAAAVEDTAPKERPVLRPGLMVDEDEGDNGDEETDDEDEGHVVEEIDTDEMIKGDGTRNRKAKKAPAPAAQSGPFPKELNPLTYKQPENEKVSFRDLHNAMLNRYKVRTILVAIHRPSLAHSCRPLYPTQDKYPNHGPTVASPSAADEYDEDMKALLREHLGK</sequence>
<dbReference type="VEuPathDB" id="FungiDB:H257_15960"/>
<dbReference type="AlphaFoldDB" id="W4FME8"/>
<evidence type="ECO:0000256" key="1">
    <source>
        <dbReference type="SAM" id="MobiDB-lite"/>
    </source>
</evidence>
<dbReference type="GeneID" id="20817956"/>
<feature type="compositionally biased region" description="Basic and acidic residues" evidence="1">
    <location>
        <begin position="83"/>
        <end position="101"/>
    </location>
</feature>
<gene>
    <name evidence="2" type="ORF">H257_15960</name>
</gene>
<evidence type="ECO:0000313" key="2">
    <source>
        <dbReference type="EMBL" id="ETV68004.1"/>
    </source>
</evidence>
<organism evidence="2">
    <name type="scientific">Aphanomyces astaci</name>
    <name type="common">Crayfish plague agent</name>
    <dbReference type="NCBI Taxonomy" id="112090"/>
    <lineage>
        <taxon>Eukaryota</taxon>
        <taxon>Sar</taxon>
        <taxon>Stramenopiles</taxon>
        <taxon>Oomycota</taxon>
        <taxon>Saprolegniomycetes</taxon>
        <taxon>Saprolegniales</taxon>
        <taxon>Verrucalvaceae</taxon>
        <taxon>Aphanomyces</taxon>
    </lineage>
</organism>
<protein>
    <submittedName>
        <fullName evidence="2">Uncharacterized protein</fullName>
    </submittedName>
</protein>